<dbReference type="AlphaFoldDB" id="A0A518GBE1"/>
<dbReference type="Proteomes" id="UP000318017">
    <property type="component" value="Chromosome"/>
</dbReference>
<dbReference type="Gene3D" id="2.180.10.10">
    <property type="entry name" value="RHS repeat-associated core"/>
    <property type="match status" value="1"/>
</dbReference>
<dbReference type="NCBIfam" id="TIGR03696">
    <property type="entry name" value="Rhs_assc_core"/>
    <property type="match status" value="1"/>
</dbReference>
<evidence type="ECO:0000313" key="1">
    <source>
        <dbReference type="EMBL" id="QDV25883.1"/>
    </source>
</evidence>
<dbReference type="OrthoDB" id="283277at2"/>
<reference evidence="1 2" key="1">
    <citation type="submission" date="2019-02" db="EMBL/GenBank/DDBJ databases">
        <title>Deep-cultivation of Planctomycetes and their phenomic and genomic characterization uncovers novel biology.</title>
        <authorList>
            <person name="Wiegand S."/>
            <person name="Jogler M."/>
            <person name="Boedeker C."/>
            <person name="Pinto D."/>
            <person name="Vollmers J."/>
            <person name="Rivas-Marin E."/>
            <person name="Kohn T."/>
            <person name="Peeters S.H."/>
            <person name="Heuer A."/>
            <person name="Rast P."/>
            <person name="Oberbeckmann S."/>
            <person name="Bunk B."/>
            <person name="Jeske O."/>
            <person name="Meyerdierks A."/>
            <person name="Storesund J.E."/>
            <person name="Kallscheuer N."/>
            <person name="Luecker S."/>
            <person name="Lage O.M."/>
            <person name="Pohl T."/>
            <person name="Merkel B.J."/>
            <person name="Hornburger P."/>
            <person name="Mueller R.-W."/>
            <person name="Bruemmer F."/>
            <person name="Labrenz M."/>
            <person name="Spormann A.M."/>
            <person name="Op den Camp H."/>
            <person name="Overmann J."/>
            <person name="Amann R."/>
            <person name="Jetten M.S.M."/>
            <person name="Mascher T."/>
            <person name="Medema M.H."/>
            <person name="Devos D.P."/>
            <person name="Kaster A.-K."/>
            <person name="Ovreas L."/>
            <person name="Rohde M."/>
            <person name="Galperin M.Y."/>
            <person name="Jogler C."/>
        </authorList>
    </citation>
    <scope>NUCLEOTIDE SEQUENCE [LARGE SCALE GENOMIC DNA]</scope>
    <source>
        <strain evidence="1 2">Q31a</strain>
    </source>
</reference>
<dbReference type="RefSeq" id="WP_145081560.1">
    <property type="nucleotide sequence ID" value="NZ_CP036298.1"/>
</dbReference>
<name>A0A518GBE1_9BACT</name>
<evidence type="ECO:0000313" key="2">
    <source>
        <dbReference type="Proteomes" id="UP000318017"/>
    </source>
</evidence>
<accession>A0A518GBE1</accession>
<keyword evidence="2" id="KW-1185">Reference proteome</keyword>
<evidence type="ECO:0008006" key="3">
    <source>
        <dbReference type="Google" id="ProtNLM"/>
    </source>
</evidence>
<gene>
    <name evidence="1" type="ORF">Q31a_42110</name>
</gene>
<protein>
    <recommendedName>
        <fullName evidence="3">tRNA3(Ser)-specific nuclease WapA</fullName>
    </recommendedName>
</protein>
<organism evidence="1 2">
    <name type="scientific">Aureliella helgolandensis</name>
    <dbReference type="NCBI Taxonomy" id="2527968"/>
    <lineage>
        <taxon>Bacteria</taxon>
        <taxon>Pseudomonadati</taxon>
        <taxon>Planctomycetota</taxon>
        <taxon>Planctomycetia</taxon>
        <taxon>Pirellulales</taxon>
        <taxon>Pirellulaceae</taxon>
        <taxon>Aureliella</taxon>
    </lineage>
</organism>
<dbReference type="InterPro" id="IPR022385">
    <property type="entry name" value="Rhs_assc_core"/>
</dbReference>
<dbReference type="EMBL" id="CP036298">
    <property type="protein sequence ID" value="QDV25883.1"/>
    <property type="molecule type" value="Genomic_DNA"/>
</dbReference>
<dbReference type="KEGG" id="ahel:Q31a_42110"/>
<proteinExistence type="predicted"/>
<sequence length="207" mass="22998">MPTSLVEYRCIGHPRSSSSHSNRYTYTDREWDDTPKLYYCRAGLYDANLVRFCSRDPIGYADGENLYEFERSQPSKRIDPEGTGSYWLGGSSPGDHSKICVDKPCGGYYCCEVAGPANQGSCSSGDGSGGGVDLCTEIAACLGVWVKPKKIKCQTVSSLMFAGNVTETYPQTPEQDNDMYEDLFYDHGSTWWWNGLFSSCHVYVGTR</sequence>